<keyword evidence="5" id="KW-0804">Transcription</keyword>
<dbReference type="PANTHER" id="PTHR30349:SF62">
    <property type="entry name" value="TYPE 1 FIMBRIAE REGULATORY PROTEIN FIMB-RELATED"/>
    <property type="match status" value="1"/>
</dbReference>
<feature type="domain" description="Tyr recombinase" evidence="7">
    <location>
        <begin position="5"/>
        <end position="185"/>
    </location>
</feature>
<protein>
    <submittedName>
        <fullName evidence="8">Tyrosine recombinase XerD</fullName>
    </submittedName>
</protein>
<evidence type="ECO:0000256" key="3">
    <source>
        <dbReference type="ARBA" id="ARBA00022908"/>
    </source>
</evidence>
<keyword evidence="6" id="KW-0233">DNA recombination</keyword>
<dbReference type="Gene3D" id="1.10.443.10">
    <property type="entry name" value="Intergrase catalytic core"/>
    <property type="match status" value="1"/>
</dbReference>
<name>A0A6N3BZD3_9ENTR</name>
<gene>
    <name evidence="8" type="primary">xerD_3</name>
    <name evidence="8" type="ORF">EMLFYP7_01352</name>
</gene>
<dbReference type="Pfam" id="PF00589">
    <property type="entry name" value="Phage_integrase"/>
    <property type="match status" value="1"/>
</dbReference>
<dbReference type="InterPro" id="IPR013762">
    <property type="entry name" value="Integrase-like_cat_sf"/>
</dbReference>
<dbReference type="InterPro" id="IPR011010">
    <property type="entry name" value="DNA_brk_join_enz"/>
</dbReference>
<dbReference type="SUPFAM" id="SSF56349">
    <property type="entry name" value="DNA breaking-rejoining enzymes"/>
    <property type="match status" value="1"/>
</dbReference>
<dbReference type="AlphaFoldDB" id="A0A6N3BZD3"/>
<keyword evidence="4" id="KW-0805">Transcription regulation</keyword>
<dbReference type="NCBIfam" id="NF007370">
    <property type="entry name" value="PRK09870.1"/>
    <property type="match status" value="1"/>
</dbReference>
<dbReference type="OrthoDB" id="9801717at2"/>
<dbReference type="GO" id="GO:0015074">
    <property type="term" value="P:DNA integration"/>
    <property type="evidence" value="ECO:0007669"/>
    <property type="project" value="UniProtKB-KW"/>
</dbReference>
<dbReference type="PROSITE" id="PS51898">
    <property type="entry name" value="TYR_RECOMBINASE"/>
    <property type="match status" value="1"/>
</dbReference>
<dbReference type="PANTHER" id="PTHR30349">
    <property type="entry name" value="PHAGE INTEGRASE-RELATED"/>
    <property type="match status" value="1"/>
</dbReference>
<evidence type="ECO:0000256" key="5">
    <source>
        <dbReference type="ARBA" id="ARBA00023163"/>
    </source>
</evidence>
<keyword evidence="2" id="KW-1029">Fimbrium biogenesis</keyword>
<evidence type="ECO:0000256" key="2">
    <source>
        <dbReference type="ARBA" id="ARBA00022558"/>
    </source>
</evidence>
<evidence type="ECO:0000313" key="8">
    <source>
        <dbReference type="EMBL" id="VYU08109.1"/>
    </source>
</evidence>
<proteinExistence type="inferred from homology"/>
<sequence>MSLHQSRKHLTQHEVERLILAASQGANPERDCCFIWMCFIHGCRVSEICSWRLSDIDVVGRSIYVQRLKNGFSTTHPIYEREMVKLNRWLEARKQYENADSDWLFLSRKGQKLSRQRIYQFMRQYGLEAGLNIKPHPHMLRHACGFALADRGIDTRLIQDYLGHRNIQHTVIYTASNERRFKEIW</sequence>
<comment type="similarity">
    <text evidence="1">Belongs to the 'phage' integrase family.</text>
</comment>
<evidence type="ECO:0000256" key="1">
    <source>
        <dbReference type="ARBA" id="ARBA00008857"/>
    </source>
</evidence>
<dbReference type="GO" id="GO:0003677">
    <property type="term" value="F:DNA binding"/>
    <property type="evidence" value="ECO:0007669"/>
    <property type="project" value="InterPro"/>
</dbReference>
<evidence type="ECO:0000256" key="6">
    <source>
        <dbReference type="ARBA" id="ARBA00023172"/>
    </source>
</evidence>
<dbReference type="RefSeq" id="WP_044183389.1">
    <property type="nucleotide sequence ID" value="NZ_CABKSF010000004.1"/>
</dbReference>
<evidence type="ECO:0000259" key="7">
    <source>
        <dbReference type="PROSITE" id="PS51898"/>
    </source>
</evidence>
<accession>A0A6N3BZD3</accession>
<organism evidence="8">
    <name type="scientific">Phytobacter massiliensis</name>
    <dbReference type="NCBI Taxonomy" id="1485952"/>
    <lineage>
        <taxon>Bacteria</taxon>
        <taxon>Pseudomonadati</taxon>
        <taxon>Pseudomonadota</taxon>
        <taxon>Gammaproteobacteria</taxon>
        <taxon>Enterobacterales</taxon>
        <taxon>Enterobacteriaceae</taxon>
        <taxon>Phytobacter</taxon>
    </lineage>
</organism>
<dbReference type="InterPro" id="IPR050090">
    <property type="entry name" value="Tyrosine_recombinase_XerCD"/>
</dbReference>
<dbReference type="InterPro" id="IPR002104">
    <property type="entry name" value="Integrase_catalytic"/>
</dbReference>
<dbReference type="GO" id="GO:0006310">
    <property type="term" value="P:DNA recombination"/>
    <property type="evidence" value="ECO:0007669"/>
    <property type="project" value="UniProtKB-KW"/>
</dbReference>
<reference evidence="8" key="1">
    <citation type="submission" date="2019-11" db="EMBL/GenBank/DDBJ databases">
        <authorList>
            <person name="Feng L."/>
        </authorList>
    </citation>
    <scope>NUCLEOTIDE SEQUENCE</scope>
    <source>
        <strain evidence="8">EMassiliensisLFYP7</strain>
    </source>
</reference>
<dbReference type="EMBL" id="CACRTZ010000006">
    <property type="protein sequence ID" value="VYU08109.1"/>
    <property type="molecule type" value="Genomic_DNA"/>
</dbReference>
<keyword evidence="3" id="KW-0229">DNA integration</keyword>
<evidence type="ECO:0000256" key="4">
    <source>
        <dbReference type="ARBA" id="ARBA00023015"/>
    </source>
</evidence>